<evidence type="ECO:0000313" key="12">
    <source>
        <dbReference type="EMBL" id="EDN57335.1"/>
    </source>
</evidence>
<dbReference type="InterPro" id="IPR000845">
    <property type="entry name" value="Nucleoside_phosphorylase_d"/>
</dbReference>
<dbReference type="Pfam" id="PF01048">
    <property type="entry name" value="PNP_UDP_1"/>
    <property type="match status" value="1"/>
</dbReference>
<dbReference type="InterPro" id="IPR010058">
    <property type="entry name" value="Uridine_phosphorylase"/>
</dbReference>
<dbReference type="EC" id="2.4.2.3" evidence="4 10"/>
<dbReference type="Proteomes" id="UP000242664">
    <property type="component" value="Unassembled WGS sequence"/>
</dbReference>
<organism evidence="12 13">
    <name type="scientific">Vibrio antiquarius (strain Ex25)</name>
    <dbReference type="NCBI Taxonomy" id="150340"/>
    <lineage>
        <taxon>Bacteria</taxon>
        <taxon>Pseudomonadati</taxon>
        <taxon>Pseudomonadota</taxon>
        <taxon>Gammaproteobacteria</taxon>
        <taxon>Vibrionales</taxon>
        <taxon>Vibrionaceae</taxon>
        <taxon>Vibrio</taxon>
        <taxon>Vibrio diabolicus subgroup</taxon>
    </lineage>
</organism>
<protein>
    <recommendedName>
        <fullName evidence="5 10">Uridine phosphorylase</fullName>
        <ecNumber evidence="4 10">2.4.2.3</ecNumber>
    </recommendedName>
</protein>
<comment type="similarity">
    <text evidence="3 10">Belongs to the PNP/UDP phosphorylase family.</text>
</comment>
<evidence type="ECO:0000256" key="1">
    <source>
        <dbReference type="ARBA" id="ARBA00004496"/>
    </source>
</evidence>
<dbReference type="CDD" id="cd17767">
    <property type="entry name" value="UP_EcUdp-like"/>
    <property type="match status" value="1"/>
</dbReference>
<dbReference type="Gene3D" id="3.40.50.1580">
    <property type="entry name" value="Nucleoside phosphorylase domain"/>
    <property type="match status" value="1"/>
</dbReference>
<evidence type="ECO:0000256" key="8">
    <source>
        <dbReference type="ARBA" id="ARBA00022679"/>
    </source>
</evidence>
<sequence length="283" mass="30494">MLVKGSLQCICTQQLINELIVHKISHNKERLMSQAVFHLGVTEADLNGATLAIIPGDPARVQKIAEQMENPVFLASHREYTLYRAELDGKPVVVCSTGIGGPSTSIAVEELAQLGVRTFLRVGTTGAIQPHVNVGDMIVTTGSVRLDGASLHFAPMEFPAVADFEVATAMKAAVEESGAAVHMGVTASSDTFYPGQERYDTFSGRVVKRFQGSMQEWQDMGVLNFEMESATLLTMCASSGLKAGCVAGVIINRTQKEIPDHSTLKETEARSIKVVVEAARKML</sequence>
<evidence type="ECO:0000256" key="9">
    <source>
        <dbReference type="ARBA" id="ARBA00048447"/>
    </source>
</evidence>
<dbReference type="NCBIfam" id="NF008383">
    <property type="entry name" value="PRK11178.1"/>
    <property type="match status" value="1"/>
</dbReference>
<evidence type="ECO:0000256" key="10">
    <source>
        <dbReference type="RuleBase" id="RU361131"/>
    </source>
</evidence>
<feature type="domain" description="Nucleoside phosphorylase" evidence="11">
    <location>
        <begin position="50"/>
        <end position="275"/>
    </location>
</feature>
<accession>A0ABM9WV94</accession>
<evidence type="ECO:0000256" key="6">
    <source>
        <dbReference type="ARBA" id="ARBA00022490"/>
    </source>
</evidence>
<dbReference type="PROSITE" id="PS01232">
    <property type="entry name" value="PNP_UDP_1"/>
    <property type="match status" value="1"/>
</dbReference>
<evidence type="ECO:0000256" key="4">
    <source>
        <dbReference type="ARBA" id="ARBA00011888"/>
    </source>
</evidence>
<dbReference type="InterPro" id="IPR035994">
    <property type="entry name" value="Nucleoside_phosphorylase_sf"/>
</dbReference>
<evidence type="ECO:0000256" key="5">
    <source>
        <dbReference type="ARBA" id="ARBA00021980"/>
    </source>
</evidence>
<evidence type="ECO:0000313" key="13">
    <source>
        <dbReference type="Proteomes" id="UP000242664"/>
    </source>
</evidence>
<dbReference type="InterPro" id="IPR018016">
    <property type="entry name" value="Nucleoside_phosphorylase_CS"/>
</dbReference>
<dbReference type="SUPFAM" id="SSF53167">
    <property type="entry name" value="Purine and uridine phosphorylases"/>
    <property type="match status" value="1"/>
</dbReference>
<evidence type="ECO:0000256" key="3">
    <source>
        <dbReference type="ARBA" id="ARBA00010456"/>
    </source>
</evidence>
<comment type="pathway">
    <text evidence="2 10">Pyrimidine metabolism; UMP biosynthesis via salvage pathway; uracil from uridine (phosphorylase route): step 1/1.</text>
</comment>
<comment type="function">
    <text evidence="10">Catalyzes the reversible phosphorylytic cleavage of uridine to uracil and ribose-1-phosphate.</text>
</comment>
<keyword evidence="8 10" id="KW-0808">Transferase</keyword>
<dbReference type="NCBIfam" id="TIGR01718">
    <property type="entry name" value="Uridine-psphlse"/>
    <property type="match status" value="1"/>
</dbReference>
<dbReference type="PANTHER" id="PTHR43691:SF11">
    <property type="entry name" value="FI09636P-RELATED"/>
    <property type="match status" value="1"/>
</dbReference>
<evidence type="ECO:0000256" key="7">
    <source>
        <dbReference type="ARBA" id="ARBA00022676"/>
    </source>
</evidence>
<gene>
    <name evidence="12" type="primary">udp</name>
    <name evidence="12" type="ORF">VEx25_0641</name>
</gene>
<reference evidence="13" key="1">
    <citation type="submission" date="2006-10" db="EMBL/GenBank/DDBJ databases">
        <authorList>
            <person name="Heidelberg J."/>
            <person name="Sebastian Y."/>
        </authorList>
    </citation>
    <scope>NUCLEOTIDE SEQUENCE [LARGE SCALE GENOMIC DNA]</scope>
    <source>
        <strain evidence="13">EX25</strain>
    </source>
</reference>
<dbReference type="PANTHER" id="PTHR43691">
    <property type="entry name" value="URIDINE PHOSPHORYLASE"/>
    <property type="match status" value="1"/>
</dbReference>
<keyword evidence="6" id="KW-0963">Cytoplasm</keyword>
<dbReference type="GO" id="GO:0004850">
    <property type="term" value="F:uridine phosphorylase activity"/>
    <property type="evidence" value="ECO:0007669"/>
    <property type="project" value="UniProtKB-EC"/>
</dbReference>
<comment type="subcellular location">
    <subcellularLocation>
        <location evidence="1">Cytoplasm</location>
    </subcellularLocation>
</comment>
<keyword evidence="13" id="KW-1185">Reference proteome</keyword>
<comment type="catalytic activity">
    <reaction evidence="9 10">
        <text>uridine + phosphate = alpha-D-ribose 1-phosphate + uracil</text>
        <dbReference type="Rhea" id="RHEA:24388"/>
        <dbReference type="ChEBI" id="CHEBI:16704"/>
        <dbReference type="ChEBI" id="CHEBI:17568"/>
        <dbReference type="ChEBI" id="CHEBI:43474"/>
        <dbReference type="ChEBI" id="CHEBI:57720"/>
        <dbReference type="EC" id="2.4.2.3"/>
    </reaction>
</comment>
<keyword evidence="7 10" id="KW-0328">Glycosyltransferase</keyword>
<proteinExistence type="inferred from homology"/>
<name>A0ABM9WV94_VIBAE</name>
<evidence type="ECO:0000259" key="11">
    <source>
        <dbReference type="Pfam" id="PF01048"/>
    </source>
</evidence>
<dbReference type="EMBL" id="DS267819">
    <property type="protein sequence ID" value="EDN57335.1"/>
    <property type="molecule type" value="Genomic_DNA"/>
</dbReference>
<evidence type="ECO:0000256" key="2">
    <source>
        <dbReference type="ARBA" id="ARBA00004825"/>
    </source>
</evidence>